<dbReference type="Gene3D" id="2.160.10.10">
    <property type="entry name" value="Hexapeptide repeat proteins"/>
    <property type="match status" value="1"/>
</dbReference>
<proteinExistence type="inferred from homology"/>
<evidence type="ECO:0000256" key="3">
    <source>
        <dbReference type="ARBA" id="ARBA00016573"/>
    </source>
</evidence>
<comment type="function">
    <text evidence="6">Part of the dynactin complex that activates the molecular motor dynein for ultra-processive transport along microtubules.</text>
</comment>
<dbReference type="VEuPathDB" id="FungiDB:yc1106_09052"/>
<accession>A0A9Q8ZJE5</accession>
<dbReference type="GO" id="GO:0007052">
    <property type="term" value="P:mitotic spindle organization"/>
    <property type="evidence" value="ECO:0007669"/>
    <property type="project" value="TreeGrafter"/>
</dbReference>
<comment type="similarity">
    <text evidence="2">Belongs to the dynactin subunits 5/6 family. Dynactin subunit 6 subfamily.</text>
</comment>
<feature type="region of interest" description="Disordered" evidence="7">
    <location>
        <begin position="17"/>
        <end position="47"/>
    </location>
</feature>
<evidence type="ECO:0000313" key="9">
    <source>
        <dbReference type="Proteomes" id="UP001056012"/>
    </source>
</evidence>
<evidence type="ECO:0000256" key="7">
    <source>
        <dbReference type="SAM" id="MobiDB-lite"/>
    </source>
</evidence>
<keyword evidence="4" id="KW-0963">Cytoplasm</keyword>
<dbReference type="EMBL" id="CP089280">
    <property type="protein sequence ID" value="USP81778.1"/>
    <property type="molecule type" value="Genomic_DNA"/>
</dbReference>
<sequence>MRSPIVSNVTDLIIQVTNSQMSAQPSSGRPTSDRRSSTAPKRTSLLPKPSSIVLDSSVLIAQHVQLTGLHPITIGPNTVLHPHSKLSSALAPVVLDEGCVVFERAKVGVGMGQELDAESRRTVMSSARSNTNIRESMRSEGTVLGRNVVVESNAVVEAAEVGEGTVIEVGAVIGRGSIIGKYCTITASSFIPPNSRLPDYTVVFGGSQQRIDRTLQLRPEILHAKMAVHAKQLDMFKRLVPNNIAKWSS</sequence>
<keyword evidence="5" id="KW-0206">Cytoskeleton</keyword>
<organism evidence="8 9">
    <name type="scientific">Curvularia clavata</name>
    <dbReference type="NCBI Taxonomy" id="95742"/>
    <lineage>
        <taxon>Eukaryota</taxon>
        <taxon>Fungi</taxon>
        <taxon>Dikarya</taxon>
        <taxon>Ascomycota</taxon>
        <taxon>Pezizomycotina</taxon>
        <taxon>Dothideomycetes</taxon>
        <taxon>Pleosporomycetidae</taxon>
        <taxon>Pleosporales</taxon>
        <taxon>Pleosporineae</taxon>
        <taxon>Pleosporaceae</taxon>
        <taxon>Curvularia</taxon>
    </lineage>
</organism>
<name>A0A9Q8ZJE5_CURCL</name>
<dbReference type="PANTHER" id="PTHR13072:SF0">
    <property type="entry name" value="DYNACTIN SUBUNIT 6"/>
    <property type="match status" value="1"/>
</dbReference>
<evidence type="ECO:0000313" key="8">
    <source>
        <dbReference type="EMBL" id="USP81778.1"/>
    </source>
</evidence>
<dbReference type="GO" id="GO:0070840">
    <property type="term" value="F:dynein complex binding"/>
    <property type="evidence" value="ECO:0007669"/>
    <property type="project" value="TreeGrafter"/>
</dbReference>
<dbReference type="AlphaFoldDB" id="A0A9Q8ZJE5"/>
<dbReference type="OrthoDB" id="2355at2759"/>
<dbReference type="PANTHER" id="PTHR13072">
    <property type="entry name" value="DYNACTIN 6"/>
    <property type="match status" value="1"/>
</dbReference>
<evidence type="ECO:0000256" key="2">
    <source>
        <dbReference type="ARBA" id="ARBA00007719"/>
    </source>
</evidence>
<evidence type="ECO:0000256" key="1">
    <source>
        <dbReference type="ARBA" id="ARBA00004245"/>
    </source>
</evidence>
<dbReference type="SUPFAM" id="SSF51161">
    <property type="entry name" value="Trimeric LpxA-like enzymes"/>
    <property type="match status" value="1"/>
</dbReference>
<feature type="compositionally biased region" description="Polar residues" evidence="7">
    <location>
        <begin position="17"/>
        <end position="30"/>
    </location>
</feature>
<protein>
    <recommendedName>
        <fullName evidence="3">Dynactin subunit 6</fullName>
    </recommendedName>
</protein>
<dbReference type="InterPro" id="IPR027777">
    <property type="entry name" value="DCTN6"/>
</dbReference>
<reference evidence="8" key="1">
    <citation type="submission" date="2021-12" db="EMBL/GenBank/DDBJ databases">
        <title>Curvularia clavata genome.</title>
        <authorList>
            <person name="Cao Y."/>
        </authorList>
    </citation>
    <scope>NUCLEOTIDE SEQUENCE</scope>
    <source>
        <strain evidence="8">Yc1106</strain>
    </source>
</reference>
<keyword evidence="9" id="KW-1185">Reference proteome</keyword>
<dbReference type="Proteomes" id="UP001056012">
    <property type="component" value="Chromosome 7"/>
</dbReference>
<dbReference type="GO" id="GO:0005869">
    <property type="term" value="C:dynactin complex"/>
    <property type="evidence" value="ECO:0007669"/>
    <property type="project" value="InterPro"/>
</dbReference>
<gene>
    <name evidence="8" type="ORF">yc1106_09052</name>
</gene>
<evidence type="ECO:0000256" key="6">
    <source>
        <dbReference type="ARBA" id="ARBA00034687"/>
    </source>
</evidence>
<evidence type="ECO:0000256" key="5">
    <source>
        <dbReference type="ARBA" id="ARBA00023212"/>
    </source>
</evidence>
<comment type="subcellular location">
    <subcellularLocation>
        <location evidence="1">Cytoplasm</location>
        <location evidence="1">Cytoskeleton</location>
    </subcellularLocation>
</comment>
<evidence type="ECO:0000256" key="4">
    <source>
        <dbReference type="ARBA" id="ARBA00022490"/>
    </source>
</evidence>
<dbReference type="InterPro" id="IPR011004">
    <property type="entry name" value="Trimer_LpxA-like_sf"/>
</dbReference>